<evidence type="ECO:0000313" key="2">
    <source>
        <dbReference type="Proteomes" id="UP000265520"/>
    </source>
</evidence>
<accession>A0A392UPK8</accession>
<keyword evidence="2" id="KW-1185">Reference proteome</keyword>
<reference evidence="1 2" key="1">
    <citation type="journal article" date="2018" name="Front. Plant Sci.">
        <title>Red Clover (Trifolium pratense) and Zigzag Clover (T. medium) - A Picture of Genomic Similarities and Differences.</title>
        <authorList>
            <person name="Dluhosova J."/>
            <person name="Istvanek J."/>
            <person name="Nedelnik J."/>
            <person name="Repkova J."/>
        </authorList>
    </citation>
    <scope>NUCLEOTIDE SEQUENCE [LARGE SCALE GENOMIC DNA]</scope>
    <source>
        <strain evidence="2">cv. 10/8</strain>
        <tissue evidence="1">Leaf</tissue>
    </source>
</reference>
<dbReference type="AlphaFoldDB" id="A0A392UPK8"/>
<organism evidence="1 2">
    <name type="scientific">Trifolium medium</name>
    <dbReference type="NCBI Taxonomy" id="97028"/>
    <lineage>
        <taxon>Eukaryota</taxon>
        <taxon>Viridiplantae</taxon>
        <taxon>Streptophyta</taxon>
        <taxon>Embryophyta</taxon>
        <taxon>Tracheophyta</taxon>
        <taxon>Spermatophyta</taxon>
        <taxon>Magnoliopsida</taxon>
        <taxon>eudicotyledons</taxon>
        <taxon>Gunneridae</taxon>
        <taxon>Pentapetalae</taxon>
        <taxon>rosids</taxon>
        <taxon>fabids</taxon>
        <taxon>Fabales</taxon>
        <taxon>Fabaceae</taxon>
        <taxon>Papilionoideae</taxon>
        <taxon>50 kb inversion clade</taxon>
        <taxon>NPAAA clade</taxon>
        <taxon>Hologalegina</taxon>
        <taxon>IRL clade</taxon>
        <taxon>Trifolieae</taxon>
        <taxon>Trifolium</taxon>
    </lineage>
</organism>
<dbReference type="Proteomes" id="UP000265520">
    <property type="component" value="Unassembled WGS sequence"/>
</dbReference>
<name>A0A392UPK8_9FABA</name>
<evidence type="ECO:0000313" key="1">
    <source>
        <dbReference type="EMBL" id="MCI74808.1"/>
    </source>
</evidence>
<proteinExistence type="predicted"/>
<comment type="caution">
    <text evidence="1">The sequence shown here is derived from an EMBL/GenBank/DDBJ whole genome shotgun (WGS) entry which is preliminary data.</text>
</comment>
<sequence length="39" mass="4245">IRRLSSIRSQTSVALPSLLSSIRSAAFSPSSSKSFIFKM</sequence>
<feature type="non-terminal residue" evidence="1">
    <location>
        <position position="1"/>
    </location>
</feature>
<dbReference type="EMBL" id="LXQA010868392">
    <property type="protein sequence ID" value="MCI74808.1"/>
    <property type="molecule type" value="Genomic_DNA"/>
</dbReference>
<protein>
    <submittedName>
        <fullName evidence="1">Uncharacterized protein</fullName>
    </submittedName>
</protein>